<dbReference type="InterPro" id="IPR001920">
    <property type="entry name" value="Asp/Glu_race"/>
</dbReference>
<evidence type="ECO:0000256" key="1">
    <source>
        <dbReference type="ARBA" id="ARBA00001602"/>
    </source>
</evidence>
<evidence type="ECO:0000256" key="4">
    <source>
        <dbReference type="ARBA" id="ARBA00022984"/>
    </source>
</evidence>
<dbReference type="GO" id="GO:0009252">
    <property type="term" value="P:peptidoglycan biosynthetic process"/>
    <property type="evidence" value="ECO:0007669"/>
    <property type="project" value="UniProtKB-UniRule"/>
</dbReference>
<dbReference type="InterPro" id="IPR004391">
    <property type="entry name" value="Glu_race"/>
</dbReference>
<dbReference type="FunFam" id="3.40.50.1860:FF:000001">
    <property type="entry name" value="Glutamate racemase"/>
    <property type="match status" value="1"/>
</dbReference>
<keyword evidence="9" id="KW-1185">Reference proteome</keyword>
<dbReference type="Proteomes" id="UP000251341">
    <property type="component" value="Unassembled WGS sequence"/>
</dbReference>
<dbReference type="Gene3D" id="3.40.50.1860">
    <property type="match status" value="2"/>
</dbReference>
<protein>
    <recommendedName>
        <fullName evidence="2 7">Glutamate racemase</fullName>
        <ecNumber evidence="2 7">5.1.1.3</ecNumber>
    </recommendedName>
</protein>
<organism evidence="8 9">
    <name type="scientific">Limnohabitans curvus</name>
    <dbReference type="NCBI Taxonomy" id="323423"/>
    <lineage>
        <taxon>Bacteria</taxon>
        <taxon>Pseudomonadati</taxon>
        <taxon>Pseudomonadota</taxon>
        <taxon>Betaproteobacteria</taxon>
        <taxon>Burkholderiales</taxon>
        <taxon>Comamonadaceae</taxon>
        <taxon>Limnohabitans</taxon>
    </lineage>
</organism>
<feature type="binding site" evidence="7">
    <location>
        <begin position="54"/>
        <end position="55"/>
    </location>
    <ligand>
        <name>substrate</name>
    </ligand>
</feature>
<feature type="binding site" evidence="7">
    <location>
        <begin position="22"/>
        <end position="23"/>
    </location>
    <ligand>
        <name>substrate</name>
    </ligand>
</feature>
<keyword evidence="3 7" id="KW-0133">Cell shape</keyword>
<dbReference type="RefSeq" id="WP_108358602.1">
    <property type="nucleotide sequence ID" value="NZ_NESP01000001.1"/>
</dbReference>
<dbReference type="PANTHER" id="PTHR21198:SF2">
    <property type="entry name" value="GLUTAMATE RACEMASE"/>
    <property type="match status" value="1"/>
</dbReference>
<feature type="binding site" evidence="7">
    <location>
        <begin position="196"/>
        <end position="197"/>
    </location>
    <ligand>
        <name>substrate</name>
    </ligand>
</feature>
<dbReference type="InterPro" id="IPR033134">
    <property type="entry name" value="Asp/Glu_racemase_AS_2"/>
</dbReference>
<dbReference type="PANTHER" id="PTHR21198">
    <property type="entry name" value="GLUTAMATE RACEMASE"/>
    <property type="match status" value="1"/>
</dbReference>
<keyword evidence="4 7" id="KW-0573">Peptidoglycan synthesis</keyword>
<evidence type="ECO:0000256" key="2">
    <source>
        <dbReference type="ARBA" id="ARBA00013090"/>
    </source>
</evidence>
<dbReference type="EC" id="5.1.1.3" evidence="2 7"/>
<dbReference type="GO" id="GO:0008881">
    <property type="term" value="F:glutamate racemase activity"/>
    <property type="evidence" value="ECO:0007669"/>
    <property type="project" value="UniProtKB-UniRule"/>
</dbReference>
<evidence type="ECO:0000313" key="9">
    <source>
        <dbReference type="Proteomes" id="UP000251341"/>
    </source>
</evidence>
<feature type="active site" description="Proton donor/acceptor" evidence="7">
    <location>
        <position position="85"/>
    </location>
</feature>
<name>A0A315EX31_9BURK</name>
<dbReference type="AlphaFoldDB" id="A0A315EX31"/>
<gene>
    <name evidence="7" type="primary">murI</name>
    <name evidence="8" type="ORF">B9Z44_13880</name>
</gene>
<keyword evidence="5 7" id="KW-0413">Isomerase</keyword>
<comment type="function">
    <text evidence="7">Provides the (R)-glutamate required for cell wall biosynthesis.</text>
</comment>
<sequence>MSQPIASSTTASPFQGAIGVFDSGVGGLSVLRAIRAALPHEHLVYVADSGHAPYGDQSEAHITQRTLTVGNWLAEQGVKGITIACNTATVVAAKTLREQTHLPVVAIEPAIKPAVALTRSGVVGVLATRQTVQSAAVAKLVELYGADKRILLQGCPGLVEQVERADLHSAETESLVRQFITPLLEQGADTLVLGCTHYPFLRDTIQRVAGEVVTLLDPAEAVARELVRRLTDNGSLTTQTELGSVRFFTSGDMAQVQHAVTHLWGDSAQVEPLASNR</sequence>
<dbReference type="HAMAP" id="MF_00258">
    <property type="entry name" value="Glu_racemase"/>
    <property type="match status" value="1"/>
</dbReference>
<reference evidence="8 9" key="1">
    <citation type="submission" date="2017-04" db="EMBL/GenBank/DDBJ databases">
        <title>Unexpected and diverse lifestyles within the genus Limnohabitans.</title>
        <authorList>
            <person name="Kasalicky V."/>
            <person name="Mehrshad M."/>
            <person name="Andrei S.-A."/>
            <person name="Salcher M."/>
            <person name="Kratochvilova H."/>
            <person name="Simek K."/>
            <person name="Ghai R."/>
        </authorList>
    </citation>
    <scope>NUCLEOTIDE SEQUENCE [LARGE SCALE GENOMIC DNA]</scope>
    <source>
        <strain evidence="8 9">MWH-C5</strain>
    </source>
</reference>
<dbReference type="PROSITE" id="PS00924">
    <property type="entry name" value="ASP_GLU_RACEMASE_2"/>
    <property type="match status" value="1"/>
</dbReference>
<dbReference type="UniPathway" id="UPA00219"/>
<feature type="active site" description="Proton donor/acceptor" evidence="7">
    <location>
        <position position="195"/>
    </location>
</feature>
<dbReference type="SUPFAM" id="SSF53681">
    <property type="entry name" value="Aspartate/glutamate racemase"/>
    <property type="match status" value="2"/>
</dbReference>
<proteinExistence type="inferred from homology"/>
<dbReference type="NCBIfam" id="TIGR00067">
    <property type="entry name" value="glut_race"/>
    <property type="match status" value="1"/>
</dbReference>
<comment type="catalytic activity">
    <reaction evidence="1 7">
        <text>L-glutamate = D-glutamate</text>
        <dbReference type="Rhea" id="RHEA:12813"/>
        <dbReference type="ChEBI" id="CHEBI:29985"/>
        <dbReference type="ChEBI" id="CHEBI:29986"/>
        <dbReference type="EC" id="5.1.1.3"/>
    </reaction>
</comment>
<dbReference type="GO" id="GO:0008360">
    <property type="term" value="P:regulation of cell shape"/>
    <property type="evidence" value="ECO:0007669"/>
    <property type="project" value="UniProtKB-KW"/>
</dbReference>
<comment type="caution">
    <text evidence="8">The sequence shown here is derived from an EMBL/GenBank/DDBJ whole genome shotgun (WGS) entry which is preliminary data.</text>
</comment>
<comment type="similarity">
    <text evidence="7">Belongs to the aspartate/glutamate racemases family.</text>
</comment>
<evidence type="ECO:0000313" key="8">
    <source>
        <dbReference type="EMBL" id="PUE60562.1"/>
    </source>
</evidence>
<comment type="pathway">
    <text evidence="7">Cell wall biogenesis; peptidoglycan biosynthesis.</text>
</comment>
<accession>A0A315EX31</accession>
<feature type="binding site" evidence="7">
    <location>
        <begin position="86"/>
        <end position="87"/>
    </location>
    <ligand>
        <name>substrate</name>
    </ligand>
</feature>
<evidence type="ECO:0000256" key="3">
    <source>
        <dbReference type="ARBA" id="ARBA00022960"/>
    </source>
</evidence>
<evidence type="ECO:0000256" key="6">
    <source>
        <dbReference type="ARBA" id="ARBA00023316"/>
    </source>
</evidence>
<evidence type="ECO:0000256" key="7">
    <source>
        <dbReference type="HAMAP-Rule" id="MF_00258"/>
    </source>
</evidence>
<dbReference type="EMBL" id="NESP01000001">
    <property type="protein sequence ID" value="PUE60562.1"/>
    <property type="molecule type" value="Genomic_DNA"/>
</dbReference>
<dbReference type="InterPro" id="IPR015942">
    <property type="entry name" value="Asp/Glu/hydantoin_racemase"/>
</dbReference>
<evidence type="ECO:0000256" key="5">
    <source>
        <dbReference type="ARBA" id="ARBA00023235"/>
    </source>
</evidence>
<keyword evidence="6 7" id="KW-0961">Cell wall biogenesis/degradation</keyword>
<dbReference type="Pfam" id="PF01177">
    <property type="entry name" value="Asp_Glu_race"/>
    <property type="match status" value="1"/>
</dbReference>
<dbReference type="GO" id="GO:0071555">
    <property type="term" value="P:cell wall organization"/>
    <property type="evidence" value="ECO:0007669"/>
    <property type="project" value="UniProtKB-KW"/>
</dbReference>